<name>A0ABR2LUD2_9ASPA</name>
<comment type="caution">
    <text evidence="1">The sequence shown here is derived from an EMBL/GenBank/DDBJ whole genome shotgun (WGS) entry which is preliminary data.</text>
</comment>
<reference evidence="1 2" key="1">
    <citation type="journal article" date="2022" name="Nat. Plants">
        <title>Genomes of leafy and leafless Platanthera orchids illuminate the evolution of mycoheterotrophy.</title>
        <authorList>
            <person name="Li M.H."/>
            <person name="Liu K.W."/>
            <person name="Li Z."/>
            <person name="Lu H.C."/>
            <person name="Ye Q.L."/>
            <person name="Zhang D."/>
            <person name="Wang J.Y."/>
            <person name="Li Y.F."/>
            <person name="Zhong Z.M."/>
            <person name="Liu X."/>
            <person name="Yu X."/>
            <person name="Liu D.K."/>
            <person name="Tu X.D."/>
            <person name="Liu B."/>
            <person name="Hao Y."/>
            <person name="Liao X.Y."/>
            <person name="Jiang Y.T."/>
            <person name="Sun W.H."/>
            <person name="Chen J."/>
            <person name="Chen Y.Q."/>
            <person name="Ai Y."/>
            <person name="Zhai J.W."/>
            <person name="Wu S.S."/>
            <person name="Zhou Z."/>
            <person name="Hsiao Y.Y."/>
            <person name="Wu W.L."/>
            <person name="Chen Y.Y."/>
            <person name="Lin Y.F."/>
            <person name="Hsu J.L."/>
            <person name="Li C.Y."/>
            <person name="Wang Z.W."/>
            <person name="Zhao X."/>
            <person name="Zhong W.Y."/>
            <person name="Ma X.K."/>
            <person name="Ma L."/>
            <person name="Huang J."/>
            <person name="Chen G.Z."/>
            <person name="Huang M.Z."/>
            <person name="Huang L."/>
            <person name="Peng D.H."/>
            <person name="Luo Y.B."/>
            <person name="Zou S.Q."/>
            <person name="Chen S.P."/>
            <person name="Lan S."/>
            <person name="Tsai W.C."/>
            <person name="Van de Peer Y."/>
            <person name="Liu Z.J."/>
        </authorList>
    </citation>
    <scope>NUCLEOTIDE SEQUENCE [LARGE SCALE GENOMIC DNA]</scope>
    <source>
        <strain evidence="1">Lor288</strain>
    </source>
</reference>
<dbReference type="EMBL" id="JBBWWR010000015">
    <property type="protein sequence ID" value="KAK8950535.1"/>
    <property type="molecule type" value="Genomic_DNA"/>
</dbReference>
<keyword evidence="2" id="KW-1185">Reference proteome</keyword>
<evidence type="ECO:0000313" key="2">
    <source>
        <dbReference type="Proteomes" id="UP001412067"/>
    </source>
</evidence>
<gene>
    <name evidence="1" type="ORF">KSP40_PGU018419</name>
</gene>
<sequence>MKWRSEPIDVEKSADELWLGVKCHSNPELAGSPRNALRRSINVVVCGGFLMASRGRRCSGYHQRWVRPGLGTPAKCRPAVNRRHRAQNLEGKPFQVHSGSMLSEPLALHWQAFPPPRVILKVEKVTYCASNTQ</sequence>
<dbReference type="Proteomes" id="UP001412067">
    <property type="component" value="Unassembled WGS sequence"/>
</dbReference>
<protein>
    <submittedName>
        <fullName evidence="1">Uncharacterized protein</fullName>
    </submittedName>
</protein>
<accession>A0ABR2LUD2</accession>
<organism evidence="1 2">
    <name type="scientific">Platanthera guangdongensis</name>
    <dbReference type="NCBI Taxonomy" id="2320717"/>
    <lineage>
        <taxon>Eukaryota</taxon>
        <taxon>Viridiplantae</taxon>
        <taxon>Streptophyta</taxon>
        <taxon>Embryophyta</taxon>
        <taxon>Tracheophyta</taxon>
        <taxon>Spermatophyta</taxon>
        <taxon>Magnoliopsida</taxon>
        <taxon>Liliopsida</taxon>
        <taxon>Asparagales</taxon>
        <taxon>Orchidaceae</taxon>
        <taxon>Orchidoideae</taxon>
        <taxon>Orchideae</taxon>
        <taxon>Orchidinae</taxon>
        <taxon>Platanthera</taxon>
    </lineage>
</organism>
<proteinExistence type="predicted"/>
<evidence type="ECO:0000313" key="1">
    <source>
        <dbReference type="EMBL" id="KAK8950535.1"/>
    </source>
</evidence>